<accession>A0A0N5A000</accession>
<proteinExistence type="inferred from homology"/>
<dbReference type="Pfam" id="PF00201">
    <property type="entry name" value="UDPGT"/>
    <property type="match status" value="1"/>
</dbReference>
<keyword evidence="4" id="KW-0328">Glycosyltransferase</keyword>
<evidence type="ECO:0000256" key="4">
    <source>
        <dbReference type="ARBA" id="ARBA00022676"/>
    </source>
</evidence>
<dbReference type="GO" id="GO:0016020">
    <property type="term" value="C:membrane"/>
    <property type="evidence" value="ECO:0007669"/>
    <property type="project" value="UniProtKB-SubCell"/>
</dbReference>
<dbReference type="Gene3D" id="3.40.50.2000">
    <property type="entry name" value="Glycogen Phosphorylase B"/>
    <property type="match status" value="1"/>
</dbReference>
<name>A0A0N5A000_PARTI</name>
<evidence type="ECO:0000256" key="11">
    <source>
        <dbReference type="SAM" id="Phobius"/>
    </source>
</evidence>
<keyword evidence="7" id="KW-0732">Signal</keyword>
<reference evidence="13" key="1">
    <citation type="submission" date="2017-02" db="UniProtKB">
        <authorList>
            <consortium name="WormBaseParasite"/>
        </authorList>
    </citation>
    <scope>IDENTIFICATION</scope>
</reference>
<evidence type="ECO:0000256" key="9">
    <source>
        <dbReference type="ARBA" id="ARBA00023136"/>
    </source>
</evidence>
<dbReference type="Proteomes" id="UP000038045">
    <property type="component" value="Unplaced"/>
</dbReference>
<evidence type="ECO:0000256" key="8">
    <source>
        <dbReference type="ARBA" id="ARBA00022989"/>
    </source>
</evidence>
<evidence type="ECO:0000256" key="1">
    <source>
        <dbReference type="ARBA" id="ARBA00004167"/>
    </source>
</evidence>
<comment type="subcellular location">
    <subcellularLocation>
        <location evidence="1">Membrane</location>
        <topology evidence="1">Single-pass membrane protein</topology>
    </subcellularLocation>
</comment>
<keyword evidence="12" id="KW-1185">Reference proteome</keyword>
<evidence type="ECO:0000256" key="3">
    <source>
        <dbReference type="ARBA" id="ARBA00012544"/>
    </source>
</evidence>
<protein>
    <recommendedName>
        <fullName evidence="3">glucuronosyltransferase</fullName>
        <ecNumber evidence="3">2.4.1.17</ecNumber>
    </recommendedName>
</protein>
<dbReference type="InterPro" id="IPR050271">
    <property type="entry name" value="UDP-glycosyltransferase"/>
</dbReference>
<comment type="similarity">
    <text evidence="2">Belongs to the UDP-glycosyltransferase family.</text>
</comment>
<dbReference type="WBParaSite" id="PTRK_0001461800.1">
    <property type="protein sequence ID" value="PTRK_0001461800.1"/>
    <property type="gene ID" value="PTRK_0001461800"/>
</dbReference>
<evidence type="ECO:0000256" key="10">
    <source>
        <dbReference type="ARBA" id="ARBA00047475"/>
    </source>
</evidence>
<dbReference type="SUPFAM" id="SSF53756">
    <property type="entry name" value="UDP-Glycosyltransferase/glycogen phosphorylase"/>
    <property type="match status" value="1"/>
</dbReference>
<dbReference type="InterPro" id="IPR002213">
    <property type="entry name" value="UDP_glucos_trans"/>
</dbReference>
<evidence type="ECO:0000256" key="5">
    <source>
        <dbReference type="ARBA" id="ARBA00022679"/>
    </source>
</evidence>
<dbReference type="PANTHER" id="PTHR48043">
    <property type="entry name" value="EG:EG0003.4 PROTEIN-RELATED"/>
    <property type="match status" value="1"/>
</dbReference>
<dbReference type="CDD" id="cd03784">
    <property type="entry name" value="GT1_Gtf-like"/>
    <property type="match status" value="1"/>
</dbReference>
<comment type="catalytic activity">
    <reaction evidence="10">
        <text>glucuronate acceptor + UDP-alpha-D-glucuronate = acceptor beta-D-glucuronoside + UDP + H(+)</text>
        <dbReference type="Rhea" id="RHEA:21032"/>
        <dbReference type="ChEBI" id="CHEBI:15378"/>
        <dbReference type="ChEBI" id="CHEBI:58052"/>
        <dbReference type="ChEBI" id="CHEBI:58223"/>
        <dbReference type="ChEBI" id="CHEBI:132367"/>
        <dbReference type="ChEBI" id="CHEBI:132368"/>
        <dbReference type="EC" id="2.4.1.17"/>
    </reaction>
</comment>
<dbReference type="EC" id="2.4.1.17" evidence="3"/>
<keyword evidence="9 11" id="KW-0472">Membrane</keyword>
<evidence type="ECO:0000256" key="7">
    <source>
        <dbReference type="ARBA" id="ARBA00022729"/>
    </source>
</evidence>
<dbReference type="PANTHER" id="PTHR48043:SF23">
    <property type="entry name" value="UDP-GLUCURONOSYLTRANSFERASE"/>
    <property type="match status" value="1"/>
</dbReference>
<sequence>MIKLKIVLFFFLFLTSFINGYKILLYSPKMGHSALNFMSQITKLLINAGHDVVVISSNIDPKLKDPYHLPGKIFFIEPSKEIVEMATNDEHVKNRWKSTTDIFGQRKMFKQMMESRRSLGIKIINDKKLEEFVLSQHFDLAIAESHLPYMFGLFKAWGIKSTIAASPTVMLDHLYELFGIPFPASYMPSIVIGSTDRMSYKERAINLATYIFLVHLSDFTSEYFLLNDVLNEKYGKGFYEGNKIVTEASFVLINSNPFLDIPGPKSPKMIEISGIGKPKPLPVDKYFDEILNRRNKTILISFGSVAKSTFMEQDMKDGILETIKSFPDITFIWKYETPEDGHGKDIENLVLSKWIPQNDLLSDKRLTLFITHGGMGSTTEVAFNDVPALAIPVFGDQMRNAKLLERLEIGIAVEKDILRHPKQLREKILEILNNEKYKINSIRTAAMLQNRPISSEELILKHVEFACRFGKLPMLDLASKDMGTIEYYNLDIIIPFFVVLIAILYGIIKLACKLISKIFFTKVKIE</sequence>
<evidence type="ECO:0000313" key="13">
    <source>
        <dbReference type="WBParaSite" id="PTRK_0001461800.1"/>
    </source>
</evidence>
<evidence type="ECO:0000256" key="2">
    <source>
        <dbReference type="ARBA" id="ARBA00009995"/>
    </source>
</evidence>
<dbReference type="AlphaFoldDB" id="A0A0N5A000"/>
<keyword evidence="8 11" id="KW-1133">Transmembrane helix</keyword>
<evidence type="ECO:0000313" key="12">
    <source>
        <dbReference type="Proteomes" id="UP000038045"/>
    </source>
</evidence>
<organism evidence="12 13">
    <name type="scientific">Parastrongyloides trichosuri</name>
    <name type="common">Possum-specific nematode worm</name>
    <dbReference type="NCBI Taxonomy" id="131310"/>
    <lineage>
        <taxon>Eukaryota</taxon>
        <taxon>Metazoa</taxon>
        <taxon>Ecdysozoa</taxon>
        <taxon>Nematoda</taxon>
        <taxon>Chromadorea</taxon>
        <taxon>Rhabditida</taxon>
        <taxon>Tylenchina</taxon>
        <taxon>Panagrolaimomorpha</taxon>
        <taxon>Strongyloidoidea</taxon>
        <taxon>Strongyloididae</taxon>
        <taxon>Parastrongyloides</taxon>
    </lineage>
</organism>
<dbReference type="FunFam" id="3.40.50.2000:FF:000038">
    <property type="entry name" value="UDP-GlucuronosylTransferase"/>
    <property type="match status" value="1"/>
</dbReference>
<keyword evidence="5" id="KW-0808">Transferase</keyword>
<feature type="transmembrane region" description="Helical" evidence="11">
    <location>
        <begin position="492"/>
        <end position="512"/>
    </location>
</feature>
<dbReference type="GO" id="GO:0015020">
    <property type="term" value="F:glucuronosyltransferase activity"/>
    <property type="evidence" value="ECO:0007669"/>
    <property type="project" value="UniProtKB-EC"/>
</dbReference>
<keyword evidence="6 11" id="KW-0812">Transmembrane</keyword>
<evidence type="ECO:0000256" key="6">
    <source>
        <dbReference type="ARBA" id="ARBA00022692"/>
    </source>
</evidence>